<dbReference type="EMBL" id="FJUX01000067">
    <property type="protein sequence ID" value="CZT04085.1"/>
    <property type="molecule type" value="Genomic_DNA"/>
</dbReference>
<sequence>MPADVPNSSPGHRGASPDAGEAGKSFFELFTLINANRIAMKNILGLLWRPCGHGIVSQLLDAVIPTASSYPLSKGWLEKIWRKRKVPSLALT</sequence>
<proteinExistence type="predicted"/>
<evidence type="ECO:0000256" key="1">
    <source>
        <dbReference type="SAM" id="MobiDB-lite"/>
    </source>
</evidence>
<dbReference type="Proteomes" id="UP000178912">
    <property type="component" value="Unassembled WGS sequence"/>
</dbReference>
<organism evidence="2 3">
    <name type="scientific">Rhynchosporium agropyri</name>
    <dbReference type="NCBI Taxonomy" id="914238"/>
    <lineage>
        <taxon>Eukaryota</taxon>
        <taxon>Fungi</taxon>
        <taxon>Dikarya</taxon>
        <taxon>Ascomycota</taxon>
        <taxon>Pezizomycotina</taxon>
        <taxon>Leotiomycetes</taxon>
        <taxon>Helotiales</taxon>
        <taxon>Ploettnerulaceae</taxon>
        <taxon>Rhynchosporium</taxon>
    </lineage>
</organism>
<protein>
    <submittedName>
        <fullName evidence="2">Uncharacterized protein</fullName>
    </submittedName>
</protein>
<evidence type="ECO:0000313" key="2">
    <source>
        <dbReference type="EMBL" id="CZT04085.1"/>
    </source>
</evidence>
<feature type="region of interest" description="Disordered" evidence="1">
    <location>
        <begin position="1"/>
        <end position="20"/>
    </location>
</feature>
<evidence type="ECO:0000313" key="3">
    <source>
        <dbReference type="Proteomes" id="UP000178912"/>
    </source>
</evidence>
<feature type="compositionally biased region" description="Polar residues" evidence="1">
    <location>
        <begin position="1"/>
        <end position="10"/>
    </location>
</feature>
<dbReference type="AlphaFoldDB" id="A0A1E1L0P8"/>
<gene>
    <name evidence="2" type="ORF">RAG0_10650</name>
</gene>
<name>A0A1E1L0P8_9HELO</name>
<accession>A0A1E1L0P8</accession>
<reference evidence="3" key="1">
    <citation type="submission" date="2016-03" db="EMBL/GenBank/DDBJ databases">
        <authorList>
            <person name="Guldener U."/>
        </authorList>
    </citation>
    <scope>NUCLEOTIDE SEQUENCE [LARGE SCALE GENOMIC DNA]</scope>
    <source>
        <strain evidence="3">04CH-RAC-A.6.1</strain>
    </source>
</reference>
<keyword evidence="3" id="KW-1185">Reference proteome</keyword>